<feature type="domain" description="DUF3854" evidence="1">
    <location>
        <begin position="140"/>
        <end position="253"/>
    </location>
</feature>
<dbReference type="InterPro" id="IPR024385">
    <property type="entry name" value="DUF3854"/>
</dbReference>
<gene>
    <name evidence="2" type="ORF">H6F44_20620</name>
</gene>
<comment type="caution">
    <text evidence="2">The sequence shown here is derived from an EMBL/GenBank/DDBJ whole genome shotgun (WGS) entry which is preliminary data.</text>
</comment>
<evidence type="ECO:0000313" key="3">
    <source>
        <dbReference type="Proteomes" id="UP000631421"/>
    </source>
</evidence>
<keyword evidence="3" id="KW-1185">Reference proteome</keyword>
<reference evidence="2" key="1">
    <citation type="journal article" date="2015" name="ISME J.">
        <title>Draft Genome Sequence of Streptomyces incarnatus NRRL8089, which Produces the Nucleoside Antibiotic Sinefungin.</title>
        <authorList>
            <person name="Oshima K."/>
            <person name="Hattori M."/>
            <person name="Shimizu H."/>
            <person name="Fukuda K."/>
            <person name="Nemoto M."/>
            <person name="Inagaki K."/>
            <person name="Tamura T."/>
        </authorList>
    </citation>
    <scope>NUCLEOTIDE SEQUENCE</scope>
    <source>
        <strain evidence="2">FACHB-1277</strain>
    </source>
</reference>
<dbReference type="AlphaFoldDB" id="A0A926UYU6"/>
<dbReference type="EMBL" id="JACJPY010000111">
    <property type="protein sequence ID" value="MBD2152502.1"/>
    <property type="molecule type" value="Genomic_DNA"/>
</dbReference>
<dbReference type="Proteomes" id="UP000631421">
    <property type="component" value="Unassembled WGS sequence"/>
</dbReference>
<proteinExistence type="predicted"/>
<accession>A0A926UYU6</accession>
<name>A0A926UYU6_9CYAN</name>
<reference evidence="2" key="2">
    <citation type="submission" date="2020-08" db="EMBL/GenBank/DDBJ databases">
        <authorList>
            <person name="Chen M."/>
            <person name="Teng W."/>
            <person name="Zhao L."/>
            <person name="Hu C."/>
            <person name="Zhou Y."/>
            <person name="Han B."/>
            <person name="Song L."/>
            <person name="Shu W."/>
        </authorList>
    </citation>
    <scope>NUCLEOTIDE SEQUENCE</scope>
    <source>
        <strain evidence="2">FACHB-1277</strain>
    </source>
</reference>
<evidence type="ECO:0000259" key="1">
    <source>
        <dbReference type="Pfam" id="PF12965"/>
    </source>
</evidence>
<organism evidence="2 3">
    <name type="scientific">Pseudanabaena cinerea FACHB-1277</name>
    <dbReference type="NCBI Taxonomy" id="2949581"/>
    <lineage>
        <taxon>Bacteria</taxon>
        <taxon>Bacillati</taxon>
        <taxon>Cyanobacteriota</taxon>
        <taxon>Cyanophyceae</taxon>
        <taxon>Pseudanabaenales</taxon>
        <taxon>Pseudanabaenaceae</taxon>
        <taxon>Pseudanabaena</taxon>
        <taxon>Pseudanabaena cinerea</taxon>
    </lineage>
</organism>
<sequence>MAKEYFEFSDRYREAKPAPLATNHTLERGKAFLERITRISVKDRAIALSIANQFDLYDYNDYKTSQDGKRRHVYCHSVRYLQETGETWQFIVEAPKTEKGYRYLAPAKIGNRAFFPAIPRDIREAISKRYGVKVPTDGSFWEWLKDHPEIPIFITEGGGKALSGLSHGFVAIAVYGCGLIHSPDLFPYIAGRKVYIALDCDTKPSAVRVVNGSLFKHLPMLSDLASPLGSVDVLSWDSQFKGLDDLLANCGATALEQAINGAISSDKWLDNRKIAIAYERLQANKIKADLTLDRLPTFAELQELHKTHPDIFLDGAKGLGKSERGGEFVRNADYSLLPVPLESLARNNSQRMSQGDRIVDYRTDCDRVNGQLIGGAGYVSRLSFCTEAIHGLKGHIESCLQRGAAVFNDELDLQLNSLATSSTHAQNGKRRINQALYWEMQIRAKQTLSVSADLTKYEAALWERKTGRKPFVIRVETPKKNYKVRVFGDAIALLFRDVKAAIASGERLIICCSRKSEAKFLQWLFRDYGAIAVHRDNANDPIFKGFFDSPNQWLRENNPKILIVSPVLRSGFSITHDAFDKVFCFYHADSISASTALQLSDRYRLPVPRYIYAAQSSGKYNHITPESILKTRKGRARAAGDDEINLIDEYDPYYHYQAADNWSKANFRADIIARLRDEVETVEIDDSKATKEDRAAYKALKDDFEAWQREQKLLSRNLTKAEYEDKKDRRDLSEADLLAVEKYRLANWSDTSPESVTIEQIERDDKGRKRKALERLEKQAFPILAIAADKTSKEVQAKWGAGYSQPDFTHLALAQKALEQIGVHEFLDFALAGNVWGDDTAIAADLASKLREQRNSELTTFTKFGKPKVTKIDKLAEAGIHLSCGKDASNNTYIGALLQWYGLKRDEKRITREKSRVRVYRLCQADLSISRDELSRRAARMIREGLELIPSHAFVERIIDLSTPFVSNTIERCGHPQTETGQTSQSEAVEIPDPPIIEAAIAPSPIAQTNIKEDLQPIAIAQQPITVFDIGKLAIDIRNGLKAVLDGFTLNEARKTVAMFAGQIVDPRYLRVAAIAENDLEPDMRFF</sequence>
<dbReference type="RefSeq" id="WP_190352970.1">
    <property type="nucleotide sequence ID" value="NZ_JACJPY010000111.1"/>
</dbReference>
<protein>
    <submittedName>
        <fullName evidence="2">DUF3854 domain-containing protein</fullName>
    </submittedName>
</protein>
<dbReference type="Pfam" id="PF12965">
    <property type="entry name" value="DUF3854"/>
    <property type="match status" value="1"/>
</dbReference>
<evidence type="ECO:0000313" key="2">
    <source>
        <dbReference type="EMBL" id="MBD2152502.1"/>
    </source>
</evidence>